<dbReference type="GO" id="GO:0032934">
    <property type="term" value="F:sterol binding"/>
    <property type="evidence" value="ECO:0007669"/>
    <property type="project" value="TreeGrafter"/>
</dbReference>
<dbReference type="Pfam" id="PF01237">
    <property type="entry name" value="Oxysterol_BP"/>
    <property type="match status" value="1"/>
</dbReference>
<comment type="similarity">
    <text evidence="2">Belongs to the OSBP family.</text>
</comment>
<dbReference type="Pfam" id="PF00169">
    <property type="entry name" value="PH"/>
    <property type="match status" value="1"/>
</dbReference>
<keyword evidence="5" id="KW-0445">Lipid transport</keyword>
<keyword evidence="4" id="KW-0597">Phosphoprotein</keyword>
<keyword evidence="11" id="KW-1185">Reference proteome</keyword>
<evidence type="ECO:0000256" key="7">
    <source>
        <dbReference type="ARBA" id="ARBA00023136"/>
    </source>
</evidence>
<dbReference type="InterPro" id="IPR037239">
    <property type="entry name" value="OSBP_sf"/>
</dbReference>
<protein>
    <submittedName>
        <fullName evidence="10">Oxysterol-binding protein 2</fullName>
    </submittedName>
</protein>
<dbReference type="PANTHER" id="PTHR10972">
    <property type="entry name" value="OXYSTEROL-BINDING PROTEIN-RELATED"/>
    <property type="match status" value="1"/>
</dbReference>
<dbReference type="STRING" id="103372.F4WPA7"/>
<keyword evidence="6" id="KW-0446">Lipid-binding</keyword>
<dbReference type="Proteomes" id="UP000007755">
    <property type="component" value="Unassembled WGS sequence"/>
</dbReference>
<dbReference type="InterPro" id="IPR000648">
    <property type="entry name" value="Oxysterol-bd"/>
</dbReference>
<proteinExistence type="inferred from homology"/>
<dbReference type="FunCoup" id="F4WPA7">
    <property type="interactions" value="1999"/>
</dbReference>
<dbReference type="FunFam" id="2.30.29.30:FF:000256">
    <property type="entry name" value="Oxysterol-binding protein"/>
    <property type="match status" value="1"/>
</dbReference>
<dbReference type="eggNOG" id="KOG1737">
    <property type="taxonomic scope" value="Eukaryota"/>
</dbReference>
<dbReference type="CDD" id="cd13284">
    <property type="entry name" value="PH_OSBP_ORP4"/>
    <property type="match status" value="1"/>
</dbReference>
<evidence type="ECO:0000256" key="5">
    <source>
        <dbReference type="ARBA" id="ARBA00023055"/>
    </source>
</evidence>
<evidence type="ECO:0000256" key="1">
    <source>
        <dbReference type="ARBA" id="ARBA00004170"/>
    </source>
</evidence>
<dbReference type="PROSITE" id="PS50003">
    <property type="entry name" value="PH_DOMAIN"/>
    <property type="match status" value="1"/>
</dbReference>
<feature type="domain" description="PH" evidence="9">
    <location>
        <begin position="10"/>
        <end position="103"/>
    </location>
</feature>
<dbReference type="FunFam" id="2.40.160.120:FF:000003">
    <property type="entry name" value="Oxysterol-binding protein"/>
    <property type="match status" value="1"/>
</dbReference>
<evidence type="ECO:0000259" key="9">
    <source>
        <dbReference type="PROSITE" id="PS50003"/>
    </source>
</evidence>
<evidence type="ECO:0000256" key="2">
    <source>
        <dbReference type="ARBA" id="ARBA00008842"/>
    </source>
</evidence>
<dbReference type="SUPFAM" id="SSF50729">
    <property type="entry name" value="PH domain-like"/>
    <property type="match status" value="1"/>
</dbReference>
<feature type="coiled-coil region" evidence="8">
    <location>
        <begin position="95"/>
        <end position="152"/>
    </location>
</feature>
<dbReference type="PANTHER" id="PTHR10972:SF205">
    <property type="entry name" value="OXYSTEROL-BINDING PROTEIN 1"/>
    <property type="match status" value="1"/>
</dbReference>
<evidence type="ECO:0000256" key="6">
    <source>
        <dbReference type="ARBA" id="ARBA00023121"/>
    </source>
</evidence>
<comment type="subcellular location">
    <subcellularLocation>
        <location evidence="1">Membrane</location>
        <topology evidence="1">Peripheral membrane protein</topology>
    </subcellularLocation>
</comment>
<reference evidence="10" key="1">
    <citation type="submission" date="2011-02" db="EMBL/GenBank/DDBJ databases">
        <title>The genome of the leaf-cutting ant Acromyrmex echinatior suggests key adaptations to social evolution and fungus farming.</title>
        <authorList>
            <person name="Nygaard S."/>
            <person name="Zhang G."/>
        </authorList>
    </citation>
    <scope>NUCLEOTIDE SEQUENCE</scope>
</reference>
<evidence type="ECO:0000256" key="3">
    <source>
        <dbReference type="ARBA" id="ARBA00022448"/>
    </source>
</evidence>
<dbReference type="Gene3D" id="3.30.70.3490">
    <property type="match status" value="1"/>
</dbReference>
<dbReference type="GO" id="GO:0005886">
    <property type="term" value="C:plasma membrane"/>
    <property type="evidence" value="ECO:0007669"/>
    <property type="project" value="TreeGrafter"/>
</dbReference>
<evidence type="ECO:0000256" key="8">
    <source>
        <dbReference type="SAM" id="Coils"/>
    </source>
</evidence>
<dbReference type="GO" id="GO:0005829">
    <property type="term" value="C:cytosol"/>
    <property type="evidence" value="ECO:0007669"/>
    <property type="project" value="TreeGrafter"/>
</dbReference>
<dbReference type="AlphaFoldDB" id="F4WPA7"/>
<organism evidence="11">
    <name type="scientific">Acromyrmex echinatior</name>
    <name type="common">Panamanian leafcutter ant</name>
    <name type="synonym">Acromyrmex octospinosus echinatior</name>
    <dbReference type="NCBI Taxonomy" id="103372"/>
    <lineage>
        <taxon>Eukaryota</taxon>
        <taxon>Metazoa</taxon>
        <taxon>Ecdysozoa</taxon>
        <taxon>Arthropoda</taxon>
        <taxon>Hexapoda</taxon>
        <taxon>Insecta</taxon>
        <taxon>Pterygota</taxon>
        <taxon>Neoptera</taxon>
        <taxon>Endopterygota</taxon>
        <taxon>Hymenoptera</taxon>
        <taxon>Apocrita</taxon>
        <taxon>Aculeata</taxon>
        <taxon>Formicoidea</taxon>
        <taxon>Formicidae</taxon>
        <taxon>Myrmicinae</taxon>
        <taxon>Acromyrmex</taxon>
    </lineage>
</organism>
<dbReference type="InterPro" id="IPR011993">
    <property type="entry name" value="PH-like_dom_sf"/>
</dbReference>
<dbReference type="GO" id="GO:0097038">
    <property type="term" value="C:perinuclear endoplasmic reticulum"/>
    <property type="evidence" value="ECO:0007669"/>
    <property type="project" value="TreeGrafter"/>
</dbReference>
<dbReference type="GO" id="GO:0006869">
    <property type="term" value="P:lipid transport"/>
    <property type="evidence" value="ECO:0007669"/>
    <property type="project" value="UniProtKB-KW"/>
</dbReference>
<sequence length="583" mass="67126">MGDPKSQHGAQEMKGWLFKWTNYLKGYQRRWFVLSNGLLSYYRNPAEMSHTCRGTISLHGALIHTVDACTFVVSNGGTQTFHIKASTEVERQQWVTALELAKAKAIQAMESEEEEEEYQDNDNQNVETASVIKDLTRRLDDLQACNDLMLKQGSGLQRALSDLEMIEPPSPELAAKFKIVSERTTLFRIAANAMISASWRSNNDSSSTGMTTISKRKRRTRVPDKPNYPLNLWSIMKNCIGKDLAAECTDSYEQMAFVAAFTVSSYATTAARTGKPFNPLLGETYECDRTDDLGWRAISEQVSHHPPMLAQHCEGKKWRCWQEFTMASKFRGKYLQVIPLGTAHLEFNIGQHHYTWRKVTTTVHNIIVGRLWVDQSGDMDIVNHKEGIKCHLKYIPYSYFSRDSQRKVKGIVMNSNKEVKWVVQGTWDSKIEIAPVISTSGTPDNPVYKTGPYILAWKRRMPTEDSEKYYSFTELACQLNEPEEGIAPTDSRLRPDQRLMEDGRWDEANAEKLRLEEKQRATRRAREHDCEKATAQGLSYETYEPLWFRKKQDPYTDSRCFVYNGEYWDHKSRGDWSRCPNIF</sequence>
<evidence type="ECO:0000313" key="10">
    <source>
        <dbReference type="EMBL" id="EGI64088.1"/>
    </source>
</evidence>
<dbReference type="SUPFAM" id="SSF144000">
    <property type="entry name" value="Oxysterol-binding protein-like"/>
    <property type="match status" value="1"/>
</dbReference>
<dbReference type="InParanoid" id="F4WPA7"/>
<keyword evidence="3" id="KW-0813">Transport</keyword>
<accession>F4WPA7</accession>
<keyword evidence="7" id="KW-0472">Membrane</keyword>
<gene>
    <name evidence="10" type="ORF">G5I_07670</name>
</gene>
<name>F4WPA7_ACREC</name>
<dbReference type="Gene3D" id="2.40.160.120">
    <property type="match status" value="1"/>
</dbReference>
<evidence type="ECO:0000313" key="11">
    <source>
        <dbReference type="Proteomes" id="UP000007755"/>
    </source>
</evidence>
<dbReference type="OrthoDB" id="2344588at2759"/>
<dbReference type="InterPro" id="IPR001849">
    <property type="entry name" value="PH_domain"/>
</dbReference>
<dbReference type="Gene3D" id="2.30.29.30">
    <property type="entry name" value="Pleckstrin-homology domain (PH domain)/Phosphotyrosine-binding domain (PTB)"/>
    <property type="match status" value="1"/>
</dbReference>
<dbReference type="EMBL" id="GL888243">
    <property type="protein sequence ID" value="EGI64088.1"/>
    <property type="molecule type" value="Genomic_DNA"/>
</dbReference>
<keyword evidence="8" id="KW-0175">Coiled coil</keyword>
<dbReference type="SMART" id="SM00233">
    <property type="entry name" value="PH"/>
    <property type="match status" value="1"/>
</dbReference>
<evidence type="ECO:0000256" key="4">
    <source>
        <dbReference type="ARBA" id="ARBA00022553"/>
    </source>
</evidence>